<dbReference type="InterPro" id="IPR008700">
    <property type="entry name" value="TypeIII_avirulence_cleave"/>
</dbReference>
<gene>
    <name evidence="3" type="ORF">GIB67_040738</name>
</gene>
<dbReference type="Pfam" id="PF05627">
    <property type="entry name" value="AvrRpt-cleavage"/>
    <property type="match status" value="2"/>
</dbReference>
<evidence type="ECO:0000256" key="1">
    <source>
        <dbReference type="SAM" id="MobiDB-lite"/>
    </source>
</evidence>
<comment type="caution">
    <text evidence="3">The sequence shown here is derived from an EMBL/GenBank/DDBJ whole genome shotgun (WGS) entry which is preliminary data.</text>
</comment>
<evidence type="ECO:0000259" key="2">
    <source>
        <dbReference type="Pfam" id="PF05627"/>
    </source>
</evidence>
<evidence type="ECO:0000313" key="3">
    <source>
        <dbReference type="EMBL" id="KAF6133974.1"/>
    </source>
</evidence>
<feature type="compositionally biased region" description="Low complexity" evidence="1">
    <location>
        <begin position="119"/>
        <end position="130"/>
    </location>
</feature>
<dbReference type="OrthoDB" id="1109067at2759"/>
<sequence>QQRSQVPKFGNWENEEIPYTACFDKARKGKNGGKMLNPNDPQNDLINDTPAVHVPPSRTIGKHERRPSREDGDFGHSPARHGSERGVSSGGTPKRAGRQNGTYDRSVDQSPLHPHYQPRVGSRGNGVSSSSERRQSEPSHGLAPHTPGRSRLGPVNRGNDSPDNSAAVPKFGEWDENNPSSADGYTHIFNKVREEKQIGTAKPPVITRDTLYSYGRNQYKSGTTPKTCFCIPFGRK</sequence>
<accession>A0A7J7KUH8</accession>
<dbReference type="AlphaFoldDB" id="A0A7J7KUH8"/>
<dbReference type="PANTHER" id="PTHR33159">
    <property type="entry name" value="RPM1-INTERACTING PROTEIN 4 (RIN4) FAMILY PROTEIN"/>
    <property type="match status" value="1"/>
</dbReference>
<feature type="non-terminal residue" evidence="3">
    <location>
        <position position="1"/>
    </location>
</feature>
<dbReference type="PANTHER" id="PTHR33159:SF6">
    <property type="entry name" value="RPM1-INTERACTING PROTEIN 4"/>
    <property type="match status" value="1"/>
</dbReference>
<feature type="region of interest" description="Disordered" evidence="1">
    <location>
        <begin position="26"/>
        <end position="182"/>
    </location>
</feature>
<feature type="domain" description="RIN4 pathogenic type III effector avirulence factor Avr cleavage site" evidence="2">
    <location>
        <begin position="2"/>
        <end position="30"/>
    </location>
</feature>
<dbReference type="Proteomes" id="UP000541444">
    <property type="component" value="Unassembled WGS sequence"/>
</dbReference>
<dbReference type="GO" id="GO:0005886">
    <property type="term" value="C:plasma membrane"/>
    <property type="evidence" value="ECO:0007669"/>
    <property type="project" value="TreeGrafter"/>
</dbReference>
<name>A0A7J7KUH8_9MAGN</name>
<dbReference type="InterPro" id="IPR040387">
    <property type="entry name" value="RIN4/NOI4"/>
</dbReference>
<reference evidence="3 4" key="1">
    <citation type="journal article" date="2020" name="IScience">
        <title>Genome Sequencing of the Endangered Kingdonia uniflora (Circaeasteraceae, Ranunculales) Reveals Potential Mechanisms of Evolutionary Specialization.</title>
        <authorList>
            <person name="Sun Y."/>
            <person name="Deng T."/>
            <person name="Zhang A."/>
            <person name="Moore M.J."/>
            <person name="Landis J.B."/>
            <person name="Lin N."/>
            <person name="Zhang H."/>
            <person name="Zhang X."/>
            <person name="Huang J."/>
            <person name="Zhang X."/>
            <person name="Sun H."/>
            <person name="Wang H."/>
        </authorList>
    </citation>
    <scope>NUCLEOTIDE SEQUENCE [LARGE SCALE GENOMIC DNA]</scope>
    <source>
        <strain evidence="3">TB1705</strain>
        <tissue evidence="3">Leaf</tissue>
    </source>
</reference>
<organism evidence="3 4">
    <name type="scientific">Kingdonia uniflora</name>
    <dbReference type="NCBI Taxonomy" id="39325"/>
    <lineage>
        <taxon>Eukaryota</taxon>
        <taxon>Viridiplantae</taxon>
        <taxon>Streptophyta</taxon>
        <taxon>Embryophyta</taxon>
        <taxon>Tracheophyta</taxon>
        <taxon>Spermatophyta</taxon>
        <taxon>Magnoliopsida</taxon>
        <taxon>Ranunculales</taxon>
        <taxon>Circaeasteraceae</taxon>
        <taxon>Kingdonia</taxon>
    </lineage>
</organism>
<keyword evidence="4" id="KW-1185">Reference proteome</keyword>
<dbReference type="EMBL" id="JACGCM010002894">
    <property type="protein sequence ID" value="KAF6133974.1"/>
    <property type="molecule type" value="Genomic_DNA"/>
</dbReference>
<proteinExistence type="predicted"/>
<feature type="domain" description="RIN4 pathogenic type III effector avirulence factor Avr cleavage site" evidence="2">
    <location>
        <begin position="164"/>
        <end position="197"/>
    </location>
</feature>
<protein>
    <recommendedName>
        <fullName evidence="2">RIN4 pathogenic type III effector avirulence factor Avr cleavage site domain-containing protein</fullName>
    </recommendedName>
</protein>
<evidence type="ECO:0000313" key="4">
    <source>
        <dbReference type="Proteomes" id="UP000541444"/>
    </source>
</evidence>